<protein>
    <submittedName>
        <fullName evidence="2">Uncharacterized protein</fullName>
    </submittedName>
</protein>
<evidence type="ECO:0000313" key="2">
    <source>
        <dbReference type="EMBL" id="QNP55445.1"/>
    </source>
</evidence>
<dbReference type="KEGG" id="tdf:H9L22_14765"/>
<proteinExistence type="predicted"/>
<dbReference type="AlphaFoldDB" id="A0A7H0H4H9"/>
<gene>
    <name evidence="2" type="ORF">H9L22_14765</name>
</gene>
<dbReference type="EMBL" id="CP060789">
    <property type="protein sequence ID" value="QNP55445.1"/>
    <property type="molecule type" value="Genomic_DNA"/>
</dbReference>
<evidence type="ECO:0000313" key="3">
    <source>
        <dbReference type="Proteomes" id="UP000516117"/>
    </source>
</evidence>
<name>A0A7H0H4H9_9ACTN</name>
<reference evidence="2 3" key="1">
    <citation type="submission" date="2020-08" db="EMBL/GenBank/DDBJ databases">
        <title>Genome sequence of Tessaracoccus defluvii JCM 17540T.</title>
        <authorList>
            <person name="Hyun D.-W."/>
            <person name="Bae J.-W."/>
        </authorList>
    </citation>
    <scope>NUCLEOTIDE SEQUENCE [LARGE SCALE GENOMIC DNA]</scope>
    <source>
        <strain evidence="2 3">JCM 17540</strain>
    </source>
</reference>
<evidence type="ECO:0000256" key="1">
    <source>
        <dbReference type="SAM" id="MobiDB-lite"/>
    </source>
</evidence>
<keyword evidence="3" id="KW-1185">Reference proteome</keyword>
<dbReference type="RefSeq" id="WP_187720575.1">
    <property type="nucleotide sequence ID" value="NZ_CP060789.1"/>
</dbReference>
<feature type="region of interest" description="Disordered" evidence="1">
    <location>
        <begin position="25"/>
        <end position="70"/>
    </location>
</feature>
<dbReference type="Proteomes" id="UP000516117">
    <property type="component" value="Chromosome"/>
</dbReference>
<feature type="compositionally biased region" description="Low complexity" evidence="1">
    <location>
        <begin position="30"/>
        <end position="40"/>
    </location>
</feature>
<accession>A0A7H0H4H9</accession>
<sequence>MTDIRHLISRLDVDEKIAQIHGLQPQELLPRAPTATTRTPSGRRDASMWTSAGSPRSGPMGWDTCRWASR</sequence>
<organism evidence="2 3">
    <name type="scientific">Tessaracoccus defluvii</name>
    <dbReference type="NCBI Taxonomy" id="1285901"/>
    <lineage>
        <taxon>Bacteria</taxon>
        <taxon>Bacillati</taxon>
        <taxon>Actinomycetota</taxon>
        <taxon>Actinomycetes</taxon>
        <taxon>Propionibacteriales</taxon>
        <taxon>Propionibacteriaceae</taxon>
        <taxon>Tessaracoccus</taxon>
    </lineage>
</organism>